<gene>
    <name evidence="1" type="ORF">HERILL_LOCUS8294</name>
</gene>
<dbReference type="OrthoDB" id="424794at2759"/>
<proteinExistence type="predicted"/>
<organism evidence="1 2">
    <name type="scientific">Hermetia illucens</name>
    <name type="common">Black soldier fly</name>
    <dbReference type="NCBI Taxonomy" id="343691"/>
    <lineage>
        <taxon>Eukaryota</taxon>
        <taxon>Metazoa</taxon>
        <taxon>Ecdysozoa</taxon>
        <taxon>Arthropoda</taxon>
        <taxon>Hexapoda</taxon>
        <taxon>Insecta</taxon>
        <taxon>Pterygota</taxon>
        <taxon>Neoptera</taxon>
        <taxon>Endopterygota</taxon>
        <taxon>Diptera</taxon>
        <taxon>Brachycera</taxon>
        <taxon>Stratiomyomorpha</taxon>
        <taxon>Stratiomyidae</taxon>
        <taxon>Hermetiinae</taxon>
        <taxon>Hermetia</taxon>
    </lineage>
</organism>
<dbReference type="Proteomes" id="UP000594454">
    <property type="component" value="Chromosome 3"/>
</dbReference>
<name>A0A7R8UR17_HERIL</name>
<evidence type="ECO:0000313" key="2">
    <source>
        <dbReference type="Proteomes" id="UP000594454"/>
    </source>
</evidence>
<dbReference type="EMBL" id="LR899011">
    <property type="protein sequence ID" value="CAD7085452.1"/>
    <property type="molecule type" value="Genomic_DNA"/>
</dbReference>
<protein>
    <submittedName>
        <fullName evidence="1">Uncharacterized protein</fullName>
    </submittedName>
</protein>
<keyword evidence="2" id="KW-1185">Reference proteome</keyword>
<dbReference type="AlphaFoldDB" id="A0A7R8UR17"/>
<evidence type="ECO:0000313" key="1">
    <source>
        <dbReference type="EMBL" id="CAD7085452.1"/>
    </source>
</evidence>
<accession>A0A7R8UR17</accession>
<sequence length="131" mass="14458">MTGRVLLGKLINYVISNKRIQLETLPTNSISSRLAIFFGMSRVETLRNAQTQHGDYRSVDEENIVVLRKCFSPPPVVMNTESDTDEGGEVKCVWFEAFNSIGASCEAEKSTEIDEASVSGQQSDLVSQVPN</sequence>
<reference evidence="1 2" key="1">
    <citation type="submission" date="2020-11" db="EMBL/GenBank/DDBJ databases">
        <authorList>
            <person name="Wallbank WR R."/>
            <person name="Pardo Diaz C."/>
            <person name="Kozak K."/>
            <person name="Martin S."/>
            <person name="Jiggins C."/>
            <person name="Moest M."/>
            <person name="Warren A I."/>
            <person name="Generalovic N T."/>
            <person name="Byers J.R.P. K."/>
            <person name="Montejo-Kovacevich G."/>
            <person name="Yen C E."/>
        </authorList>
    </citation>
    <scope>NUCLEOTIDE SEQUENCE [LARGE SCALE GENOMIC DNA]</scope>
</reference>